<dbReference type="InterPro" id="IPR017853">
    <property type="entry name" value="GH"/>
</dbReference>
<accession>A0A815TJL9</accession>
<dbReference type="Gene3D" id="2.60.40.1180">
    <property type="entry name" value="Golgi alpha-mannosidase II"/>
    <property type="match status" value="1"/>
</dbReference>
<name>A0A815TJL9_9BILA</name>
<keyword evidence="9" id="KW-1185">Reference proteome</keyword>
<sequence length="478" mass="55714">MNVEGIEKFLTEFKRETYGNRDVVTVGEANGVSADQAVHWVDEEKGKFHMIFQFEATNLWEKALGSLNVSAYKRNALFLENHDKPRIISTWGNDKEYWRDYATAFATVYMLMMGTPFIYQGQEIGMINVRFPSITDYPDVAARNFYNLELAKGIKHNEFMEIIYMIGRDNARTPMQWDDSLNAGFSTAEQTWIGINPNYVHINVAQQEKDEHSILNFYKCLICLRKDNDVFIYGIYDLILSNHKQIYGYTRTSDTKRAYILTNLTDRIAEFTLYQGLSSSQLVLTNLLEPIPEHKDEKSFKFHPYEIRVYIIDYHEEELHHLEEKKHATDQSENIQSTLSTESKEKDELIKRQQIVLEKFEDMSHNSLHQTEQSQKDIISTLTETTAKTLSETQTSKHKLTSEIIDQEKIISSDSSKIDLENESIYKKRERQRSLILNLENILSVVQNNPSSFDQHRRSFSTLISQTSRKPSFISHHP</sequence>
<protein>
    <recommendedName>
        <fullName evidence="5">Glycosyl hydrolase family 13 catalytic domain-containing protein</fullName>
    </recommendedName>
</protein>
<evidence type="ECO:0000256" key="1">
    <source>
        <dbReference type="ARBA" id="ARBA00008061"/>
    </source>
</evidence>
<evidence type="ECO:0000313" key="7">
    <source>
        <dbReference type="EMBL" id="CAF1656183.1"/>
    </source>
</evidence>
<dbReference type="Gene3D" id="3.20.20.80">
    <property type="entry name" value="Glycosidases"/>
    <property type="match status" value="1"/>
</dbReference>
<feature type="non-terminal residue" evidence="6">
    <location>
        <position position="1"/>
    </location>
</feature>
<dbReference type="AlphaFoldDB" id="A0A815TJL9"/>
<evidence type="ECO:0000313" key="9">
    <source>
        <dbReference type="Proteomes" id="UP000663870"/>
    </source>
</evidence>
<comment type="caution">
    <text evidence="6">The sequence shown here is derived from an EMBL/GenBank/DDBJ whole genome shotgun (WGS) entry which is preliminary data.</text>
</comment>
<feature type="compositionally biased region" description="Polar residues" evidence="4">
    <location>
        <begin position="331"/>
        <end position="341"/>
    </location>
</feature>
<evidence type="ECO:0000313" key="6">
    <source>
        <dbReference type="EMBL" id="CAF1503857.1"/>
    </source>
</evidence>
<keyword evidence="2" id="KW-0378">Hydrolase</keyword>
<dbReference type="SUPFAM" id="SSF51011">
    <property type="entry name" value="Glycosyl hydrolase domain"/>
    <property type="match status" value="1"/>
</dbReference>
<evidence type="ECO:0000256" key="4">
    <source>
        <dbReference type="SAM" id="MobiDB-lite"/>
    </source>
</evidence>
<gene>
    <name evidence="7" type="ORF">JXQ802_LOCUS55313</name>
    <name evidence="6" type="ORF">PYM288_LOCUS38792</name>
</gene>
<proteinExistence type="inferred from homology"/>
<dbReference type="FunFam" id="3.20.20.80:FF:000064">
    <property type="entry name" value="Oligo-1,6-glucosidase"/>
    <property type="match status" value="1"/>
</dbReference>
<dbReference type="PANTHER" id="PTHR10357">
    <property type="entry name" value="ALPHA-AMYLASE FAMILY MEMBER"/>
    <property type="match status" value="1"/>
</dbReference>
<feature type="domain" description="Glycosyl hydrolase family 13 catalytic" evidence="5">
    <location>
        <begin position="6"/>
        <end position="234"/>
    </location>
</feature>
<dbReference type="GO" id="GO:0009313">
    <property type="term" value="P:oligosaccharide catabolic process"/>
    <property type="evidence" value="ECO:0007669"/>
    <property type="project" value="TreeGrafter"/>
</dbReference>
<dbReference type="EMBL" id="CAJNOH010009803">
    <property type="protein sequence ID" value="CAF1503857.1"/>
    <property type="molecule type" value="Genomic_DNA"/>
</dbReference>
<dbReference type="Proteomes" id="UP000663870">
    <property type="component" value="Unassembled WGS sequence"/>
</dbReference>
<keyword evidence="3" id="KW-0326">Glycosidase</keyword>
<dbReference type="Proteomes" id="UP000663854">
    <property type="component" value="Unassembled WGS sequence"/>
</dbReference>
<dbReference type="EMBL" id="CAJNOL010011602">
    <property type="protein sequence ID" value="CAF1656183.1"/>
    <property type="molecule type" value="Genomic_DNA"/>
</dbReference>
<feature type="region of interest" description="Disordered" evidence="4">
    <location>
        <begin position="324"/>
        <end position="346"/>
    </location>
</feature>
<dbReference type="InterPro" id="IPR013780">
    <property type="entry name" value="Glyco_hydro_b"/>
</dbReference>
<dbReference type="InterPro" id="IPR006047">
    <property type="entry name" value="GH13_cat_dom"/>
</dbReference>
<evidence type="ECO:0000256" key="3">
    <source>
        <dbReference type="ARBA" id="ARBA00023295"/>
    </source>
</evidence>
<evidence type="ECO:0000256" key="2">
    <source>
        <dbReference type="ARBA" id="ARBA00022801"/>
    </source>
</evidence>
<evidence type="ECO:0000259" key="5">
    <source>
        <dbReference type="Pfam" id="PF00128"/>
    </source>
</evidence>
<reference evidence="6" key="1">
    <citation type="submission" date="2021-02" db="EMBL/GenBank/DDBJ databases">
        <authorList>
            <person name="Nowell W R."/>
        </authorList>
    </citation>
    <scope>NUCLEOTIDE SEQUENCE</scope>
</reference>
<comment type="similarity">
    <text evidence="1">Belongs to the glycosyl hydrolase 13 family.</text>
</comment>
<organism evidence="6 8">
    <name type="scientific">Rotaria sordida</name>
    <dbReference type="NCBI Taxonomy" id="392033"/>
    <lineage>
        <taxon>Eukaryota</taxon>
        <taxon>Metazoa</taxon>
        <taxon>Spiralia</taxon>
        <taxon>Gnathifera</taxon>
        <taxon>Rotifera</taxon>
        <taxon>Eurotatoria</taxon>
        <taxon>Bdelloidea</taxon>
        <taxon>Philodinida</taxon>
        <taxon>Philodinidae</taxon>
        <taxon>Rotaria</taxon>
    </lineage>
</organism>
<evidence type="ECO:0000313" key="8">
    <source>
        <dbReference type="Proteomes" id="UP000663854"/>
    </source>
</evidence>
<dbReference type="PANTHER" id="PTHR10357:SF178">
    <property type="entry name" value="OLIGO-1,6-GLUCOSIDASE 3-RELATED"/>
    <property type="match status" value="1"/>
</dbReference>
<dbReference type="SUPFAM" id="SSF51445">
    <property type="entry name" value="(Trans)glycosidases"/>
    <property type="match status" value="1"/>
</dbReference>
<dbReference type="Pfam" id="PF00128">
    <property type="entry name" value="Alpha-amylase"/>
    <property type="match status" value="1"/>
</dbReference>
<dbReference type="GO" id="GO:0004556">
    <property type="term" value="F:alpha-amylase activity"/>
    <property type="evidence" value="ECO:0007669"/>
    <property type="project" value="TreeGrafter"/>
</dbReference>